<dbReference type="Proteomes" id="UP000193317">
    <property type="component" value="Unassembled WGS sequence"/>
</dbReference>
<evidence type="ECO:0000256" key="1">
    <source>
        <dbReference type="ARBA" id="ARBA00022801"/>
    </source>
</evidence>
<dbReference type="EMBL" id="LQPW01000048">
    <property type="protein sequence ID" value="ORX08803.1"/>
    <property type="molecule type" value="Genomic_DNA"/>
</dbReference>
<sequence length="338" mass="35565">MMMQAANWHDLRGVVAIGASAGGVEAVSNLAAGLSPDLPYAYLVTLHLPPSAPSALARIIDRNGPLPAVTAKNGAPLEPAHIYVASPDRHLLVADHRVVLSQGPTENGHRPAINALFRSVALSFGPRAIGVLLSGVLHDGVLGLSAIRSRGGYAIGQSPNDALFPAMPINAQNAGVLNRMAAAADVGAVLKELSHRELEEPEVEPDDAMELENRIAMTTRFSTAFDTQELGPASGYTCPDCNGSLVVVGESNFRCRVGHAWTPDALLAARDNEVEGALWVALRSLQEKAKLSRQLADKAGPGTLFQRYTELAEETECALSILSERLAAGGPRRGDAVG</sequence>
<feature type="active site" evidence="4">
    <location>
        <position position="139"/>
    </location>
</feature>
<dbReference type="EC" id="3.1.1.61" evidence="2"/>
<organism evidence="6 7">
    <name type="scientific">Mycobacterium szulgai</name>
    <dbReference type="NCBI Taxonomy" id="1787"/>
    <lineage>
        <taxon>Bacteria</taxon>
        <taxon>Bacillati</taxon>
        <taxon>Actinomycetota</taxon>
        <taxon>Actinomycetes</taxon>
        <taxon>Mycobacteriales</taxon>
        <taxon>Mycobacteriaceae</taxon>
        <taxon>Mycobacterium</taxon>
    </lineage>
</organism>
<dbReference type="InterPro" id="IPR000673">
    <property type="entry name" value="Sig_transdc_resp-reg_Me-estase"/>
</dbReference>
<dbReference type="InterPro" id="IPR035909">
    <property type="entry name" value="CheB_C"/>
</dbReference>
<keyword evidence="7" id="KW-1185">Reference proteome</keyword>
<dbReference type="GO" id="GO:0005737">
    <property type="term" value="C:cytoplasm"/>
    <property type="evidence" value="ECO:0007669"/>
    <property type="project" value="InterPro"/>
</dbReference>
<comment type="catalytic activity">
    <reaction evidence="3">
        <text>[protein]-L-glutamate 5-O-methyl ester + H2O = L-glutamyl-[protein] + methanol + H(+)</text>
        <dbReference type="Rhea" id="RHEA:23236"/>
        <dbReference type="Rhea" id="RHEA-COMP:10208"/>
        <dbReference type="Rhea" id="RHEA-COMP:10311"/>
        <dbReference type="ChEBI" id="CHEBI:15377"/>
        <dbReference type="ChEBI" id="CHEBI:15378"/>
        <dbReference type="ChEBI" id="CHEBI:17790"/>
        <dbReference type="ChEBI" id="CHEBI:29973"/>
        <dbReference type="ChEBI" id="CHEBI:82795"/>
        <dbReference type="EC" id="3.1.1.61"/>
    </reaction>
</comment>
<name>A0A1X2ERH9_MYCSZ</name>
<dbReference type="AlphaFoldDB" id="A0A1X2ERH9"/>
<dbReference type="GO" id="GO:0000156">
    <property type="term" value="F:phosphorelay response regulator activity"/>
    <property type="evidence" value="ECO:0007669"/>
    <property type="project" value="InterPro"/>
</dbReference>
<keyword evidence="4" id="KW-0145">Chemotaxis</keyword>
<dbReference type="CDD" id="cd16433">
    <property type="entry name" value="CheB"/>
    <property type="match status" value="1"/>
</dbReference>
<dbReference type="InterPro" id="IPR011247">
    <property type="entry name" value="Chemotax_prot-Glu_Me-esterase"/>
</dbReference>
<dbReference type="PIRSF" id="PIRSF036461">
    <property type="entry name" value="Chmtx_methlestr"/>
    <property type="match status" value="1"/>
</dbReference>
<evidence type="ECO:0000256" key="4">
    <source>
        <dbReference type="PROSITE-ProRule" id="PRU00050"/>
    </source>
</evidence>
<dbReference type="Gene3D" id="3.40.50.180">
    <property type="entry name" value="Methylesterase CheB, C-terminal domain"/>
    <property type="match status" value="1"/>
</dbReference>
<dbReference type="Pfam" id="PF01339">
    <property type="entry name" value="CheB_methylest"/>
    <property type="match status" value="1"/>
</dbReference>
<feature type="active site" evidence="4">
    <location>
        <position position="20"/>
    </location>
</feature>
<proteinExistence type="predicted"/>
<feature type="domain" description="CheB-type methylesterase" evidence="5">
    <location>
        <begin position="12"/>
        <end position="197"/>
    </location>
</feature>
<dbReference type="OrthoDB" id="9791760at2"/>
<reference evidence="6 7" key="1">
    <citation type="submission" date="2016-01" db="EMBL/GenBank/DDBJ databases">
        <title>The new phylogeny of the genus Mycobacterium.</title>
        <authorList>
            <person name="Tarcisio F."/>
            <person name="Conor M."/>
            <person name="Antonella G."/>
            <person name="Elisabetta G."/>
            <person name="Giulia F.S."/>
            <person name="Sara T."/>
            <person name="Anna F."/>
            <person name="Clotilde B."/>
            <person name="Roberto B."/>
            <person name="Veronica D.S."/>
            <person name="Fabio R."/>
            <person name="Monica P."/>
            <person name="Olivier J."/>
            <person name="Enrico T."/>
            <person name="Nicola S."/>
        </authorList>
    </citation>
    <scope>NUCLEOTIDE SEQUENCE [LARGE SCALE GENOMIC DNA]</scope>
    <source>
        <strain evidence="6 7">DSM 44166</strain>
    </source>
</reference>
<evidence type="ECO:0000256" key="2">
    <source>
        <dbReference type="ARBA" id="ARBA00039140"/>
    </source>
</evidence>
<protein>
    <recommendedName>
        <fullName evidence="2">protein-glutamate methylesterase</fullName>
        <ecNumber evidence="2">3.1.1.61</ecNumber>
    </recommendedName>
</protein>
<dbReference type="GO" id="GO:0008984">
    <property type="term" value="F:protein-glutamate methylesterase activity"/>
    <property type="evidence" value="ECO:0007669"/>
    <property type="project" value="UniProtKB-EC"/>
</dbReference>
<evidence type="ECO:0000259" key="5">
    <source>
        <dbReference type="PROSITE" id="PS50122"/>
    </source>
</evidence>
<comment type="caution">
    <text evidence="6">The sequence shown here is derived from an EMBL/GenBank/DDBJ whole genome shotgun (WGS) entry which is preliminary data.</text>
</comment>
<dbReference type="SUPFAM" id="SSF52738">
    <property type="entry name" value="Methylesterase CheB, C-terminal domain"/>
    <property type="match status" value="1"/>
</dbReference>
<dbReference type="GO" id="GO:0006935">
    <property type="term" value="P:chemotaxis"/>
    <property type="evidence" value="ECO:0007669"/>
    <property type="project" value="UniProtKB-UniRule"/>
</dbReference>
<evidence type="ECO:0000313" key="7">
    <source>
        <dbReference type="Proteomes" id="UP000193317"/>
    </source>
</evidence>
<dbReference type="PROSITE" id="PS50122">
    <property type="entry name" value="CHEB"/>
    <property type="match status" value="1"/>
</dbReference>
<accession>A0A1X2ERH9</accession>
<dbReference type="RefSeq" id="WP_085670354.1">
    <property type="nucleotide sequence ID" value="NZ_JACKRU010000850.1"/>
</dbReference>
<evidence type="ECO:0000313" key="6">
    <source>
        <dbReference type="EMBL" id="ORX08803.1"/>
    </source>
</evidence>
<evidence type="ECO:0000256" key="3">
    <source>
        <dbReference type="ARBA" id="ARBA00048267"/>
    </source>
</evidence>
<keyword evidence="1 4" id="KW-0378">Hydrolase</keyword>
<gene>
    <name evidence="6" type="ORF">AWC27_24960</name>
</gene>
<feature type="active site" evidence="4">
    <location>
        <position position="47"/>
    </location>
</feature>
<dbReference type="PANTHER" id="PTHR42872">
    <property type="entry name" value="PROTEIN-GLUTAMATE METHYLESTERASE/PROTEIN-GLUTAMINE GLUTAMINASE"/>
    <property type="match status" value="1"/>
</dbReference>
<dbReference type="PANTHER" id="PTHR42872:SF6">
    <property type="entry name" value="PROTEIN-GLUTAMATE METHYLESTERASE_PROTEIN-GLUTAMINE GLUTAMINASE"/>
    <property type="match status" value="1"/>
</dbReference>